<evidence type="ECO:0000256" key="2">
    <source>
        <dbReference type="SAM" id="MobiDB-lite"/>
    </source>
</evidence>
<dbReference type="SMART" id="SM01234">
    <property type="entry name" value="Haemolytic"/>
    <property type="match status" value="1"/>
</dbReference>
<dbReference type="Pfam" id="PF01809">
    <property type="entry name" value="YidD"/>
    <property type="match status" value="1"/>
</dbReference>
<comment type="subcellular location">
    <subcellularLocation>
        <location evidence="1">Cell membrane</location>
        <topology evidence="1">Peripheral membrane protein</topology>
        <orientation evidence="1">Cytoplasmic side</orientation>
    </subcellularLocation>
</comment>
<feature type="compositionally biased region" description="Basic and acidic residues" evidence="2">
    <location>
        <begin position="103"/>
        <end position="112"/>
    </location>
</feature>
<dbReference type="NCBIfam" id="TIGR00278">
    <property type="entry name" value="membrane protein insertion efficiency factor YidD"/>
    <property type="match status" value="1"/>
</dbReference>
<evidence type="ECO:0000313" key="4">
    <source>
        <dbReference type="Proteomes" id="UP000286947"/>
    </source>
</evidence>
<accession>A0A433S9Z2</accession>
<keyword evidence="4" id="KW-1185">Reference proteome</keyword>
<comment type="caution">
    <text evidence="3">The sequence shown here is derived from an EMBL/GenBank/DDBJ whole genome shotgun (WGS) entry which is preliminary data.</text>
</comment>
<gene>
    <name evidence="3" type="ORF">CUZ56_02857</name>
</gene>
<dbReference type="PANTHER" id="PTHR33383">
    <property type="entry name" value="MEMBRANE PROTEIN INSERTION EFFICIENCY FACTOR-RELATED"/>
    <property type="match status" value="1"/>
</dbReference>
<name>A0A433S9Z2_9BURK</name>
<dbReference type="InterPro" id="IPR002696">
    <property type="entry name" value="Membr_insert_effic_factor_YidD"/>
</dbReference>
<dbReference type="AlphaFoldDB" id="A0A433S9Z2"/>
<comment type="function">
    <text evidence="1">Could be involved in insertion of integral membrane proteins into the membrane.</text>
</comment>
<keyword evidence="1" id="KW-1003">Cell membrane</keyword>
<keyword evidence="1" id="KW-0472">Membrane</keyword>
<evidence type="ECO:0000256" key="1">
    <source>
        <dbReference type="HAMAP-Rule" id="MF_00386"/>
    </source>
</evidence>
<dbReference type="PANTHER" id="PTHR33383:SF1">
    <property type="entry name" value="MEMBRANE PROTEIN INSERTION EFFICIENCY FACTOR-RELATED"/>
    <property type="match status" value="1"/>
</dbReference>
<protein>
    <recommendedName>
        <fullName evidence="1">Putative membrane protein insertion efficiency factor</fullName>
    </recommendedName>
</protein>
<dbReference type="GO" id="GO:0005886">
    <property type="term" value="C:plasma membrane"/>
    <property type="evidence" value="ECO:0007669"/>
    <property type="project" value="UniProtKB-SubCell"/>
</dbReference>
<dbReference type="PROSITE" id="PS51257">
    <property type="entry name" value="PROKAR_LIPOPROTEIN"/>
    <property type="match status" value="1"/>
</dbReference>
<reference evidence="3 4" key="1">
    <citation type="submission" date="2018-01" db="EMBL/GenBank/DDBJ databases">
        <title>Saezia sanguinis gen. nov., sp. nov., in the order Burkholderiales isolated from human blood.</title>
        <authorList>
            <person name="Medina-Pascual M.J."/>
            <person name="Valdezate S."/>
            <person name="Monzon S."/>
            <person name="Cuesta I."/>
            <person name="Carrasco G."/>
            <person name="Villalon P."/>
            <person name="Saez-Nieto J.A."/>
        </authorList>
    </citation>
    <scope>NUCLEOTIDE SEQUENCE [LARGE SCALE GENOMIC DNA]</scope>
    <source>
        <strain evidence="3 4">CNM695-12</strain>
    </source>
</reference>
<dbReference type="Proteomes" id="UP000286947">
    <property type="component" value="Unassembled WGS sequence"/>
</dbReference>
<organism evidence="3 4">
    <name type="scientific">Saezia sanguinis</name>
    <dbReference type="NCBI Taxonomy" id="1965230"/>
    <lineage>
        <taxon>Bacteria</taxon>
        <taxon>Pseudomonadati</taxon>
        <taxon>Pseudomonadota</taxon>
        <taxon>Betaproteobacteria</taxon>
        <taxon>Burkholderiales</taxon>
        <taxon>Saeziaceae</taxon>
        <taxon>Saezia</taxon>
    </lineage>
</organism>
<comment type="similarity">
    <text evidence="1">Belongs to the UPF0161 family.</text>
</comment>
<sequence>MKWLLMTLIKGYRLLLSPWLGASCRFEPTCSQYGLQALEKHGAAKGSLLITNRLLRCHPWCQGGCDPVPDTLNLDPGGLFTRLLTPSSSQRIKSAATSTAETDSSHIKVPHE</sequence>
<proteinExistence type="inferred from homology"/>
<evidence type="ECO:0000313" key="3">
    <source>
        <dbReference type="EMBL" id="RUS65558.1"/>
    </source>
</evidence>
<feature type="region of interest" description="Disordered" evidence="2">
    <location>
        <begin position="88"/>
        <end position="112"/>
    </location>
</feature>
<dbReference type="HAMAP" id="MF_00386">
    <property type="entry name" value="UPF0161_YidD"/>
    <property type="match status" value="1"/>
</dbReference>
<dbReference type="EMBL" id="PQSP01000011">
    <property type="protein sequence ID" value="RUS65558.1"/>
    <property type="molecule type" value="Genomic_DNA"/>
</dbReference>